<evidence type="ECO:0000256" key="1">
    <source>
        <dbReference type="SAM" id="MobiDB-lite"/>
    </source>
</evidence>
<evidence type="ECO:0000313" key="3">
    <source>
        <dbReference type="Proteomes" id="UP001295684"/>
    </source>
</evidence>
<protein>
    <submittedName>
        <fullName evidence="2">Uncharacterized protein</fullName>
    </submittedName>
</protein>
<keyword evidence="3" id="KW-1185">Reference proteome</keyword>
<feature type="compositionally biased region" description="Basic and acidic residues" evidence="1">
    <location>
        <begin position="118"/>
        <end position="129"/>
    </location>
</feature>
<dbReference type="AlphaFoldDB" id="A0AAD1XDG7"/>
<dbReference type="EMBL" id="CAMPGE010008076">
    <property type="protein sequence ID" value="CAI2366987.1"/>
    <property type="molecule type" value="Genomic_DNA"/>
</dbReference>
<accession>A0AAD1XDG7</accession>
<organism evidence="2 3">
    <name type="scientific">Euplotes crassus</name>
    <dbReference type="NCBI Taxonomy" id="5936"/>
    <lineage>
        <taxon>Eukaryota</taxon>
        <taxon>Sar</taxon>
        <taxon>Alveolata</taxon>
        <taxon>Ciliophora</taxon>
        <taxon>Intramacronucleata</taxon>
        <taxon>Spirotrichea</taxon>
        <taxon>Hypotrichia</taxon>
        <taxon>Euplotida</taxon>
        <taxon>Euplotidae</taxon>
        <taxon>Moneuplotes</taxon>
    </lineage>
</organism>
<name>A0AAD1XDG7_EUPCR</name>
<feature type="region of interest" description="Disordered" evidence="1">
    <location>
        <begin position="95"/>
        <end position="129"/>
    </location>
</feature>
<feature type="region of interest" description="Disordered" evidence="1">
    <location>
        <begin position="378"/>
        <end position="402"/>
    </location>
</feature>
<sequence>MYNVYTFEKKIHETQSKDSLKREMYKTNSFRDKKFVKRREDLAIRYRQRMTDFISKISDRTLIQNHPYTVESSLDQGKSMRSTFRTEKERINASVENNSIFDSTPSPNLEKSFQLRPRQPEKEIGDPKFRHQPKTTIERVMDAIQKNALLDADYKQKQTLSVSPIRGFRNRAPHYSSVITAKGSKKSSSRQTSHISIKAKNLLPHLHEKTHYKAATTFTLSHPQNFYCPRSNSGKNQKEIISQKVLYSAFKNIEGKHRAITSQYGQQTDYTPNARIPTEASDGIDAGNINISDITREVLRKNYIFRQKSQEIRNATIAKSKLLQKRVMTKARLDSNIPKKMLFRDHIDAYSPKKKVKKLKRNNSSKPICVEIDEKFLSSSSDGSNHSPTAHGGAKLTGKSTKKVKVPVIHKFNDKDESNFSIKL</sequence>
<feature type="compositionally biased region" description="Polar residues" evidence="1">
    <location>
        <begin position="378"/>
        <end position="388"/>
    </location>
</feature>
<comment type="caution">
    <text evidence="2">The sequence shown here is derived from an EMBL/GenBank/DDBJ whole genome shotgun (WGS) entry which is preliminary data.</text>
</comment>
<dbReference type="Proteomes" id="UP001295684">
    <property type="component" value="Unassembled WGS sequence"/>
</dbReference>
<gene>
    <name evidence="2" type="ORF">ECRASSUSDP1_LOCUS8263</name>
</gene>
<evidence type="ECO:0000313" key="2">
    <source>
        <dbReference type="EMBL" id="CAI2366987.1"/>
    </source>
</evidence>
<reference evidence="2" key="1">
    <citation type="submission" date="2023-07" db="EMBL/GenBank/DDBJ databases">
        <authorList>
            <consortium name="AG Swart"/>
            <person name="Singh M."/>
            <person name="Singh A."/>
            <person name="Seah K."/>
            <person name="Emmerich C."/>
        </authorList>
    </citation>
    <scope>NUCLEOTIDE SEQUENCE</scope>
    <source>
        <strain evidence="2">DP1</strain>
    </source>
</reference>
<feature type="compositionally biased region" description="Polar residues" evidence="1">
    <location>
        <begin position="95"/>
        <end position="111"/>
    </location>
</feature>
<proteinExistence type="predicted"/>